<organism evidence="2 3">
    <name type="scientific">Kribbella albertanoniae</name>
    <dbReference type="NCBI Taxonomy" id="1266829"/>
    <lineage>
        <taxon>Bacteria</taxon>
        <taxon>Bacillati</taxon>
        <taxon>Actinomycetota</taxon>
        <taxon>Actinomycetes</taxon>
        <taxon>Propionibacteriales</taxon>
        <taxon>Kribbellaceae</taxon>
        <taxon>Kribbella</taxon>
    </lineage>
</organism>
<name>A0A4R4QAY2_9ACTN</name>
<dbReference type="Pfam" id="PF03861">
    <property type="entry name" value="ANTAR"/>
    <property type="match status" value="1"/>
</dbReference>
<evidence type="ECO:0000259" key="1">
    <source>
        <dbReference type="Pfam" id="PF03861"/>
    </source>
</evidence>
<dbReference type="Gene3D" id="1.10.10.10">
    <property type="entry name" value="Winged helix-like DNA-binding domain superfamily/Winged helix DNA-binding domain"/>
    <property type="match status" value="1"/>
</dbReference>
<dbReference type="RefSeq" id="WP_132404616.1">
    <property type="nucleotide sequence ID" value="NZ_SMKA01000024.1"/>
</dbReference>
<gene>
    <name evidence="2" type="ORF">E1261_08765</name>
</gene>
<dbReference type="InterPro" id="IPR005561">
    <property type="entry name" value="ANTAR"/>
</dbReference>
<reference evidence="2 3" key="1">
    <citation type="submission" date="2019-03" db="EMBL/GenBank/DDBJ databases">
        <title>Draft genome sequences of novel Actinobacteria.</title>
        <authorList>
            <person name="Sahin N."/>
            <person name="Ay H."/>
            <person name="Saygin H."/>
        </authorList>
    </citation>
    <scope>NUCLEOTIDE SEQUENCE [LARGE SCALE GENOMIC DNA]</scope>
    <source>
        <strain evidence="2 3">JCM 30547</strain>
    </source>
</reference>
<dbReference type="EMBL" id="SMKA01000024">
    <property type="protein sequence ID" value="TDC32289.1"/>
    <property type="molecule type" value="Genomic_DNA"/>
</dbReference>
<dbReference type="AlphaFoldDB" id="A0A4R4QAY2"/>
<proteinExistence type="predicted"/>
<evidence type="ECO:0000313" key="3">
    <source>
        <dbReference type="Proteomes" id="UP000295075"/>
    </source>
</evidence>
<evidence type="ECO:0000313" key="2">
    <source>
        <dbReference type="EMBL" id="TDC32289.1"/>
    </source>
</evidence>
<feature type="domain" description="ANTAR" evidence="1">
    <location>
        <begin position="16"/>
        <end position="60"/>
    </location>
</feature>
<dbReference type="OrthoDB" id="9926867at2"/>
<keyword evidence="3" id="KW-1185">Reference proteome</keyword>
<accession>A0A4R4QAY2</accession>
<sequence length="67" mass="6935">MGTNHDDLLDPVESAARYSIGMAQGVIAERYGVSIASADAVLALRARAAGIPLVEAARWLLTAGTLP</sequence>
<dbReference type="Proteomes" id="UP000295075">
    <property type="component" value="Unassembled WGS sequence"/>
</dbReference>
<comment type="caution">
    <text evidence="2">The sequence shown here is derived from an EMBL/GenBank/DDBJ whole genome shotgun (WGS) entry which is preliminary data.</text>
</comment>
<dbReference type="InterPro" id="IPR036388">
    <property type="entry name" value="WH-like_DNA-bd_sf"/>
</dbReference>
<protein>
    <recommendedName>
        <fullName evidence="1">ANTAR domain-containing protein</fullName>
    </recommendedName>
</protein>